<proteinExistence type="predicted"/>
<gene>
    <name evidence="1" type="ORF">CLEP1334_LOCUS4381</name>
</gene>
<protein>
    <submittedName>
        <fullName evidence="1">Uncharacterized protein</fullName>
    </submittedName>
</protein>
<reference evidence="1" key="1">
    <citation type="submission" date="2021-01" db="EMBL/GenBank/DDBJ databases">
        <authorList>
            <person name="Corre E."/>
            <person name="Pelletier E."/>
            <person name="Niang G."/>
            <person name="Scheremetjew M."/>
            <person name="Finn R."/>
            <person name="Kale V."/>
            <person name="Holt S."/>
            <person name="Cochrane G."/>
            <person name="Meng A."/>
            <person name="Brown T."/>
            <person name="Cohen L."/>
        </authorList>
    </citation>
    <scope>NUCLEOTIDE SEQUENCE</scope>
    <source>
        <strain evidence="1">RCC1130</strain>
    </source>
</reference>
<evidence type="ECO:0000313" key="1">
    <source>
        <dbReference type="EMBL" id="CAD8529129.1"/>
    </source>
</evidence>
<organism evidence="1">
    <name type="scientific">Calcidiscus leptoporus</name>
    <dbReference type="NCBI Taxonomy" id="127549"/>
    <lineage>
        <taxon>Eukaryota</taxon>
        <taxon>Haptista</taxon>
        <taxon>Haptophyta</taxon>
        <taxon>Prymnesiophyceae</taxon>
        <taxon>Coccolithales</taxon>
        <taxon>Calcidiscaceae</taxon>
        <taxon>Calcidiscus</taxon>
    </lineage>
</organism>
<dbReference type="AlphaFoldDB" id="A0A7S0NR32"/>
<accession>A0A7S0NR32</accession>
<name>A0A7S0NR32_9EUKA</name>
<sequence length="110" mass="12536">MPGDEDDETADGECTWFVEALGPQEKNQKTYDCGPCSTLIKNHYSVPVKWVNLFKLTVEFAIFKVWPTAQNRIAVAHLLPLSGLKWAKQEGDLLYMTREMYDLAVEQVGR</sequence>
<dbReference type="EMBL" id="HBER01008822">
    <property type="protein sequence ID" value="CAD8529129.1"/>
    <property type="molecule type" value="Transcribed_RNA"/>
</dbReference>